<comment type="caution">
    <text evidence="4">The sequence shown here is derived from an EMBL/GenBank/DDBJ whole genome shotgun (WGS) entry which is preliminary data.</text>
</comment>
<feature type="signal peptide" evidence="2">
    <location>
        <begin position="1"/>
        <end position="21"/>
    </location>
</feature>
<organism evidence="4 5">
    <name type="scientific">Azotobacter chroococcum</name>
    <dbReference type="NCBI Taxonomy" id="353"/>
    <lineage>
        <taxon>Bacteria</taxon>
        <taxon>Pseudomonadati</taxon>
        <taxon>Pseudomonadota</taxon>
        <taxon>Gammaproteobacteria</taxon>
        <taxon>Pseudomonadales</taxon>
        <taxon>Pseudomonadaceae</taxon>
        <taxon>Azotobacter</taxon>
    </lineage>
</organism>
<feature type="transmembrane region" description="Helical" evidence="1">
    <location>
        <begin position="146"/>
        <end position="169"/>
    </location>
</feature>
<evidence type="ECO:0000259" key="3">
    <source>
        <dbReference type="PROSITE" id="PS51352"/>
    </source>
</evidence>
<dbReference type="PROSITE" id="PS51352">
    <property type="entry name" value="THIOREDOXIN_2"/>
    <property type="match status" value="1"/>
</dbReference>
<dbReference type="Gene3D" id="3.40.30.10">
    <property type="entry name" value="Glutaredoxin"/>
    <property type="match status" value="1"/>
</dbReference>
<feature type="transmembrane region" description="Helical" evidence="1">
    <location>
        <begin position="206"/>
        <end position="230"/>
    </location>
</feature>
<dbReference type="PROSITE" id="PS00195">
    <property type="entry name" value="GLUTAREDOXIN_1"/>
    <property type="match status" value="1"/>
</dbReference>
<protein>
    <submittedName>
        <fullName evidence="4">NrdH-redoxin</fullName>
    </submittedName>
</protein>
<dbReference type="InterPro" id="IPR002109">
    <property type="entry name" value="Glutaredoxin"/>
</dbReference>
<gene>
    <name evidence="4" type="ORF">HA520_16595</name>
</gene>
<dbReference type="SUPFAM" id="SSF52833">
    <property type="entry name" value="Thioredoxin-like"/>
    <property type="match status" value="1"/>
</dbReference>
<feature type="transmembrane region" description="Helical" evidence="1">
    <location>
        <begin position="312"/>
        <end position="336"/>
    </location>
</feature>
<feature type="domain" description="Thioredoxin" evidence="3">
    <location>
        <begin position="1"/>
        <end position="124"/>
    </location>
</feature>
<dbReference type="CDD" id="cd02976">
    <property type="entry name" value="NrdH"/>
    <property type="match status" value="1"/>
</dbReference>
<feature type="transmembrane region" description="Helical" evidence="1">
    <location>
        <begin position="348"/>
        <end position="366"/>
    </location>
</feature>
<keyword evidence="1" id="KW-0812">Transmembrane</keyword>
<proteinExistence type="predicted"/>
<feature type="chain" id="PRO_5041452729" evidence="2">
    <location>
        <begin position="22"/>
        <end position="372"/>
    </location>
</feature>
<dbReference type="Proteomes" id="UP000736384">
    <property type="component" value="Unassembled WGS sequence"/>
</dbReference>
<dbReference type="RefSeq" id="WP_165893472.1">
    <property type="nucleotide sequence ID" value="NZ_JAAPAP010000014.1"/>
</dbReference>
<reference evidence="4" key="1">
    <citation type="submission" date="2020-03" db="EMBL/GenBank/DDBJ databases">
        <title>Genome assembly of Azotobacter chroococcum W5.</title>
        <authorList>
            <person name="Kannepalli A."/>
        </authorList>
    </citation>
    <scope>NUCLEOTIDE SEQUENCE</scope>
    <source>
        <strain evidence="4">W5</strain>
    </source>
</reference>
<keyword evidence="1" id="KW-0472">Membrane</keyword>
<dbReference type="AlphaFoldDB" id="A0AA44C7V3"/>
<evidence type="ECO:0000256" key="2">
    <source>
        <dbReference type="SAM" id="SignalP"/>
    </source>
</evidence>
<dbReference type="InterPro" id="IPR011767">
    <property type="entry name" value="GLR_AS"/>
</dbReference>
<accession>A0AA44C7V3</accession>
<evidence type="ECO:0000313" key="5">
    <source>
        <dbReference type="Proteomes" id="UP000736384"/>
    </source>
</evidence>
<dbReference type="InterPro" id="IPR036249">
    <property type="entry name" value="Thioredoxin-like_sf"/>
</dbReference>
<keyword evidence="2" id="KW-0732">Signal</keyword>
<evidence type="ECO:0000313" key="4">
    <source>
        <dbReference type="EMBL" id="NHN78874.1"/>
    </source>
</evidence>
<dbReference type="InterPro" id="IPR013766">
    <property type="entry name" value="Thioredoxin_domain"/>
</dbReference>
<evidence type="ECO:0000256" key="1">
    <source>
        <dbReference type="SAM" id="Phobius"/>
    </source>
</evidence>
<name>A0AA44C7V3_9GAMM</name>
<keyword evidence="1" id="KW-1133">Transmembrane helix</keyword>
<dbReference type="Pfam" id="PF00462">
    <property type="entry name" value="Glutaredoxin"/>
    <property type="match status" value="1"/>
</dbReference>
<feature type="transmembrane region" description="Helical" evidence="1">
    <location>
        <begin position="267"/>
        <end position="292"/>
    </location>
</feature>
<sequence length="372" mass="39242">MASLRGLVLPLLLTVLPVALAAPPAEQAGRQTIEVFVRDGCPHCSAAEAFLAGLAAGRPELRIVLRSVDRDAAAREDLLRISRQAGVWPPGVPTFVIGERVLVGFDAAGRTGAELVALLDRQALPVDVLETGLFGTLSVERLGLPLFTLALGLLDGFNPCAMWLLLFLLSLLVRLHDRRRMALVAGTFVLTGGAVYYAFLAAWLNLFLLLGVSTTLTRLLGGLALLTGALNLRDGLRPGGDFALSIPAAAKPGLYARLRVILQAGRLLPALAGVAVLAVLVNVVELLCTAGFPALYTAILARQDLSPAAHYAYLGLYVLGYLADDLLMVAGALLALGGRRLSERAGRWLKLLSGAVMLALGGVMLLRPGWLG</sequence>
<dbReference type="PROSITE" id="PS51354">
    <property type="entry name" value="GLUTAREDOXIN_2"/>
    <property type="match status" value="1"/>
</dbReference>
<feature type="transmembrane region" description="Helical" evidence="1">
    <location>
        <begin position="181"/>
        <end position="200"/>
    </location>
</feature>
<dbReference type="EMBL" id="JAAPAP010000014">
    <property type="protein sequence ID" value="NHN78874.1"/>
    <property type="molecule type" value="Genomic_DNA"/>
</dbReference>